<keyword evidence="13" id="KW-1185">Reference proteome</keyword>
<keyword evidence="12" id="KW-0378">Hydrolase</keyword>
<evidence type="ECO:0000256" key="2">
    <source>
        <dbReference type="ARBA" id="ARBA00004496"/>
    </source>
</evidence>
<keyword evidence="5" id="KW-0547">Nucleotide-binding</keyword>
<keyword evidence="8" id="KW-0342">GTP-binding</keyword>
<comment type="caution">
    <text evidence="12">The sequence shown here is derived from an EMBL/GenBank/DDBJ whole genome shotgun (WGS) entry which is preliminary data.</text>
</comment>
<protein>
    <submittedName>
        <fullName evidence="12">P-loop containing nucleoside triphosphate hydrolase protein</fullName>
    </submittedName>
</protein>
<evidence type="ECO:0000256" key="9">
    <source>
        <dbReference type="ARBA" id="ARBA00023242"/>
    </source>
</evidence>
<comment type="similarity">
    <text evidence="10">Belongs to the GLYK kinase family.</text>
</comment>
<feature type="domain" description="SRP54-type proteins GTP-binding" evidence="11">
    <location>
        <begin position="48"/>
        <end position="108"/>
    </location>
</feature>
<dbReference type="AlphaFoldDB" id="A0AAN6ZAR9"/>
<dbReference type="GO" id="GO:0016787">
    <property type="term" value="F:hydrolase activity"/>
    <property type="evidence" value="ECO:0007669"/>
    <property type="project" value="UniProtKB-KW"/>
</dbReference>
<dbReference type="Gene3D" id="3.40.50.300">
    <property type="entry name" value="P-loop containing nucleotide triphosphate hydrolases"/>
    <property type="match status" value="1"/>
</dbReference>
<evidence type="ECO:0000256" key="6">
    <source>
        <dbReference type="ARBA" id="ARBA00022777"/>
    </source>
</evidence>
<evidence type="ECO:0000256" key="4">
    <source>
        <dbReference type="ARBA" id="ARBA00022679"/>
    </source>
</evidence>
<dbReference type="InterPro" id="IPR000897">
    <property type="entry name" value="SRP54_GTPase_dom"/>
</dbReference>
<accession>A0AAN6ZAR9</accession>
<evidence type="ECO:0000256" key="7">
    <source>
        <dbReference type="ARBA" id="ARBA00022840"/>
    </source>
</evidence>
<name>A0AAN6ZAR9_9PEZI</name>
<dbReference type="GO" id="GO:0005524">
    <property type="term" value="F:ATP binding"/>
    <property type="evidence" value="ECO:0007669"/>
    <property type="project" value="UniProtKB-KW"/>
</dbReference>
<dbReference type="GO" id="GO:0006614">
    <property type="term" value="P:SRP-dependent cotranslational protein targeting to membrane"/>
    <property type="evidence" value="ECO:0007669"/>
    <property type="project" value="InterPro"/>
</dbReference>
<sequence length="306" mass="34316">MAAPAIDPPPLQTRMVDDKSPICIPFILARIREHRKQHAADANPRPFIVGLNGVQGVGKTTLVRALAETLQEREGLPTLVASIDDFYLTHADQLALAAAHPDNALVQHRGEPGTHDLALLDRFLAAVLNHEPTPLPRYSKAAFSGLGDRLPRSTWAVAPPVSVLILEGWCIGFRPRPRAAVEAQWSSPRARTLRHHKLDHLLFLNDRLRDYETTITRRLDAFIHIDAAATDYVYGWRLQQEAQLRRESGGRAMTDEQVVRFVDAYYPAYELFTEGVRAGIFLPERPGAQLRLVVGEDRRVVEQMVL</sequence>
<evidence type="ECO:0000313" key="12">
    <source>
        <dbReference type="EMBL" id="KAK4130554.1"/>
    </source>
</evidence>
<evidence type="ECO:0000313" key="13">
    <source>
        <dbReference type="Proteomes" id="UP001304895"/>
    </source>
</evidence>
<dbReference type="GO" id="GO:0005634">
    <property type="term" value="C:nucleus"/>
    <property type="evidence" value="ECO:0007669"/>
    <property type="project" value="UniProtKB-SubCell"/>
</dbReference>
<dbReference type="PANTHER" id="PTHR10285">
    <property type="entry name" value="URIDINE KINASE"/>
    <property type="match status" value="1"/>
</dbReference>
<evidence type="ECO:0000256" key="10">
    <source>
        <dbReference type="ARBA" id="ARBA00061312"/>
    </source>
</evidence>
<comment type="subcellular location">
    <subcellularLocation>
        <location evidence="2">Cytoplasm</location>
    </subcellularLocation>
    <subcellularLocation>
        <location evidence="1">Nucleus</location>
    </subcellularLocation>
</comment>
<dbReference type="InterPro" id="IPR027417">
    <property type="entry name" value="P-loop_NTPase"/>
</dbReference>
<reference evidence="12" key="2">
    <citation type="submission" date="2023-05" db="EMBL/GenBank/DDBJ databases">
        <authorList>
            <consortium name="Lawrence Berkeley National Laboratory"/>
            <person name="Steindorff A."/>
            <person name="Hensen N."/>
            <person name="Bonometti L."/>
            <person name="Westerberg I."/>
            <person name="Brannstrom I.O."/>
            <person name="Guillou S."/>
            <person name="Cros-Aarteil S."/>
            <person name="Calhoun S."/>
            <person name="Haridas S."/>
            <person name="Kuo A."/>
            <person name="Mondo S."/>
            <person name="Pangilinan J."/>
            <person name="Riley R."/>
            <person name="Labutti K."/>
            <person name="Andreopoulos B."/>
            <person name="Lipzen A."/>
            <person name="Chen C."/>
            <person name="Yanf M."/>
            <person name="Daum C."/>
            <person name="Ng V."/>
            <person name="Clum A."/>
            <person name="Ohm R."/>
            <person name="Martin F."/>
            <person name="Silar P."/>
            <person name="Natvig D."/>
            <person name="Lalanne C."/>
            <person name="Gautier V."/>
            <person name="Ament-Velasquez S.L."/>
            <person name="Kruys A."/>
            <person name="Hutchinson M.I."/>
            <person name="Powell A.J."/>
            <person name="Barry K."/>
            <person name="Miller A.N."/>
            <person name="Grigoriev I.V."/>
            <person name="Debuchy R."/>
            <person name="Gladieux P."/>
            <person name="Thoren M.H."/>
            <person name="Johannesson H."/>
        </authorList>
    </citation>
    <scope>NUCLEOTIDE SEQUENCE</scope>
    <source>
        <strain evidence="12">CBS 123565</strain>
    </source>
</reference>
<evidence type="ECO:0000256" key="8">
    <source>
        <dbReference type="ARBA" id="ARBA00023134"/>
    </source>
</evidence>
<organism evidence="12 13">
    <name type="scientific">Trichocladium antarcticum</name>
    <dbReference type="NCBI Taxonomy" id="1450529"/>
    <lineage>
        <taxon>Eukaryota</taxon>
        <taxon>Fungi</taxon>
        <taxon>Dikarya</taxon>
        <taxon>Ascomycota</taxon>
        <taxon>Pezizomycotina</taxon>
        <taxon>Sordariomycetes</taxon>
        <taxon>Sordariomycetidae</taxon>
        <taxon>Sordariales</taxon>
        <taxon>Chaetomiaceae</taxon>
        <taxon>Trichocladium</taxon>
    </lineage>
</organism>
<keyword evidence="6" id="KW-0418">Kinase</keyword>
<dbReference type="GO" id="GO:0016301">
    <property type="term" value="F:kinase activity"/>
    <property type="evidence" value="ECO:0007669"/>
    <property type="project" value="UniProtKB-KW"/>
</dbReference>
<reference evidence="12" key="1">
    <citation type="journal article" date="2023" name="Mol. Phylogenet. Evol.">
        <title>Genome-scale phylogeny and comparative genomics of the fungal order Sordariales.</title>
        <authorList>
            <person name="Hensen N."/>
            <person name="Bonometti L."/>
            <person name="Westerberg I."/>
            <person name="Brannstrom I.O."/>
            <person name="Guillou S."/>
            <person name="Cros-Aarteil S."/>
            <person name="Calhoun S."/>
            <person name="Haridas S."/>
            <person name="Kuo A."/>
            <person name="Mondo S."/>
            <person name="Pangilinan J."/>
            <person name="Riley R."/>
            <person name="LaButti K."/>
            <person name="Andreopoulos B."/>
            <person name="Lipzen A."/>
            <person name="Chen C."/>
            <person name="Yan M."/>
            <person name="Daum C."/>
            <person name="Ng V."/>
            <person name="Clum A."/>
            <person name="Steindorff A."/>
            <person name="Ohm R.A."/>
            <person name="Martin F."/>
            <person name="Silar P."/>
            <person name="Natvig D.O."/>
            <person name="Lalanne C."/>
            <person name="Gautier V."/>
            <person name="Ament-Velasquez S.L."/>
            <person name="Kruys A."/>
            <person name="Hutchinson M.I."/>
            <person name="Powell A.J."/>
            <person name="Barry K."/>
            <person name="Miller A.N."/>
            <person name="Grigoriev I.V."/>
            <person name="Debuchy R."/>
            <person name="Gladieux P."/>
            <person name="Hiltunen Thoren M."/>
            <person name="Johannesson H."/>
        </authorList>
    </citation>
    <scope>NUCLEOTIDE SEQUENCE</scope>
    <source>
        <strain evidence="12">CBS 123565</strain>
    </source>
</reference>
<evidence type="ECO:0000256" key="5">
    <source>
        <dbReference type="ARBA" id="ARBA00022741"/>
    </source>
</evidence>
<dbReference type="GO" id="GO:0005737">
    <property type="term" value="C:cytoplasm"/>
    <property type="evidence" value="ECO:0007669"/>
    <property type="project" value="UniProtKB-SubCell"/>
</dbReference>
<keyword evidence="3" id="KW-0963">Cytoplasm</keyword>
<evidence type="ECO:0000256" key="3">
    <source>
        <dbReference type="ARBA" id="ARBA00022490"/>
    </source>
</evidence>
<dbReference type="EMBL" id="MU853435">
    <property type="protein sequence ID" value="KAK4130554.1"/>
    <property type="molecule type" value="Genomic_DNA"/>
</dbReference>
<gene>
    <name evidence="12" type="ORF">BT67DRAFT_216440</name>
</gene>
<dbReference type="Proteomes" id="UP001304895">
    <property type="component" value="Unassembled WGS sequence"/>
</dbReference>
<dbReference type="FunFam" id="3.40.50.300:FF:001691">
    <property type="entry name" value="Probable ATP-dependent kinase TDA10"/>
    <property type="match status" value="1"/>
</dbReference>
<evidence type="ECO:0000256" key="1">
    <source>
        <dbReference type="ARBA" id="ARBA00004123"/>
    </source>
</evidence>
<keyword evidence="4" id="KW-0808">Transferase</keyword>
<keyword evidence="7" id="KW-0067">ATP-binding</keyword>
<dbReference type="SUPFAM" id="SSF52540">
    <property type="entry name" value="P-loop containing nucleoside triphosphate hydrolases"/>
    <property type="match status" value="1"/>
</dbReference>
<keyword evidence="9" id="KW-0539">Nucleus</keyword>
<dbReference type="Pfam" id="PF00448">
    <property type="entry name" value="SRP54"/>
    <property type="match status" value="1"/>
</dbReference>
<dbReference type="GO" id="GO:0005525">
    <property type="term" value="F:GTP binding"/>
    <property type="evidence" value="ECO:0007669"/>
    <property type="project" value="UniProtKB-KW"/>
</dbReference>
<proteinExistence type="inferred from homology"/>
<evidence type="ECO:0000259" key="11">
    <source>
        <dbReference type="Pfam" id="PF00448"/>
    </source>
</evidence>